<evidence type="ECO:0000313" key="3">
    <source>
        <dbReference type="Proteomes" id="UP000602198"/>
    </source>
</evidence>
<dbReference type="EMBL" id="JAERRJ010000007">
    <property type="protein sequence ID" value="MBL1076705.1"/>
    <property type="molecule type" value="Genomic_DNA"/>
</dbReference>
<accession>A0ABS1M994</accession>
<comment type="caution">
    <text evidence="2">The sequence shown here is derived from an EMBL/GenBank/DDBJ whole genome shotgun (WGS) entry which is preliminary data.</text>
</comment>
<name>A0ABS1M994_9NOCA</name>
<keyword evidence="3" id="KW-1185">Reference proteome</keyword>
<organism evidence="2 3">
    <name type="scientific">Nocardia acididurans</name>
    <dbReference type="NCBI Taxonomy" id="2802282"/>
    <lineage>
        <taxon>Bacteria</taxon>
        <taxon>Bacillati</taxon>
        <taxon>Actinomycetota</taxon>
        <taxon>Actinomycetes</taxon>
        <taxon>Mycobacteriales</taxon>
        <taxon>Nocardiaceae</taxon>
        <taxon>Nocardia</taxon>
    </lineage>
</organism>
<feature type="region of interest" description="Disordered" evidence="1">
    <location>
        <begin position="95"/>
        <end position="167"/>
    </location>
</feature>
<gene>
    <name evidence="2" type="ORF">JK358_20105</name>
</gene>
<feature type="region of interest" description="Disordered" evidence="1">
    <location>
        <begin position="48"/>
        <end position="76"/>
    </location>
</feature>
<dbReference type="RefSeq" id="WP_201949250.1">
    <property type="nucleotide sequence ID" value="NZ_JAERRJ010000007.1"/>
</dbReference>
<protein>
    <submittedName>
        <fullName evidence="2">Uncharacterized protein</fullName>
    </submittedName>
</protein>
<evidence type="ECO:0000256" key="1">
    <source>
        <dbReference type="SAM" id="MobiDB-lite"/>
    </source>
</evidence>
<dbReference type="Proteomes" id="UP000602198">
    <property type="component" value="Unassembled WGS sequence"/>
</dbReference>
<reference evidence="2 3" key="1">
    <citation type="submission" date="2021-01" db="EMBL/GenBank/DDBJ databases">
        <title>WGS of actinomycetes isolated from Thailand.</title>
        <authorList>
            <person name="Thawai C."/>
        </authorList>
    </citation>
    <scope>NUCLEOTIDE SEQUENCE [LARGE SCALE GENOMIC DNA]</scope>
    <source>
        <strain evidence="2 3">LPG 2</strain>
    </source>
</reference>
<proteinExistence type="predicted"/>
<evidence type="ECO:0000313" key="2">
    <source>
        <dbReference type="EMBL" id="MBL1076705.1"/>
    </source>
</evidence>
<sequence length="230" mass="24854">MRPIGIGPPSPPLRFSRAPLALGPAFPPDRLAPTHPFLSSPLAPHRIPLSPIGPGSTTPTLHPAGTPATDCLGPVLARPTPRRRIRIPRPRNLRARIPTTPRTGPTHHMPGSLRTRHPGRRGLIEPSKLPGSARPHPIPTSGTRSPRRLDLAATRGSSRIPLPRTTPRDIPAARVVGRPPQRIERTSLDRLARRLHLSGGYRQLTLPGRLGVASSHRTGFTLCPTGIRSN</sequence>